<dbReference type="AlphaFoldDB" id="A0A4D6MVX0"/>
<sequence length="148" mass="16283">MVALWEVPGGVKLRRFMARADAGVGAVEMAMVVARGAGCGMALVRELWRPEVHCGGCCVRKKNSRWFRDDGGTRAAGREKKMALLLRWCSGEVRRCGGSVKDSQVQARWLQLLFSSGGGAPRWPARLAAAAVWRVVMVVEIRVRVFGR</sequence>
<evidence type="ECO:0000313" key="1">
    <source>
        <dbReference type="EMBL" id="QCE04035.1"/>
    </source>
</evidence>
<keyword evidence="2" id="KW-1185">Reference proteome</keyword>
<name>A0A4D6MVX0_VIGUN</name>
<dbReference type="EMBL" id="CP039352">
    <property type="protein sequence ID" value="QCE04035.1"/>
    <property type="molecule type" value="Genomic_DNA"/>
</dbReference>
<proteinExistence type="predicted"/>
<protein>
    <submittedName>
        <fullName evidence="1">Uncharacterized protein</fullName>
    </submittedName>
</protein>
<organism evidence="1 2">
    <name type="scientific">Vigna unguiculata</name>
    <name type="common">Cowpea</name>
    <dbReference type="NCBI Taxonomy" id="3917"/>
    <lineage>
        <taxon>Eukaryota</taxon>
        <taxon>Viridiplantae</taxon>
        <taxon>Streptophyta</taxon>
        <taxon>Embryophyta</taxon>
        <taxon>Tracheophyta</taxon>
        <taxon>Spermatophyta</taxon>
        <taxon>Magnoliopsida</taxon>
        <taxon>eudicotyledons</taxon>
        <taxon>Gunneridae</taxon>
        <taxon>Pentapetalae</taxon>
        <taxon>rosids</taxon>
        <taxon>fabids</taxon>
        <taxon>Fabales</taxon>
        <taxon>Fabaceae</taxon>
        <taxon>Papilionoideae</taxon>
        <taxon>50 kb inversion clade</taxon>
        <taxon>NPAAA clade</taxon>
        <taxon>indigoferoid/millettioid clade</taxon>
        <taxon>Phaseoleae</taxon>
        <taxon>Vigna</taxon>
    </lineage>
</organism>
<evidence type="ECO:0000313" key="2">
    <source>
        <dbReference type="Proteomes" id="UP000501690"/>
    </source>
</evidence>
<accession>A0A4D6MVX0</accession>
<gene>
    <name evidence="1" type="ORF">DEO72_LG8g2067</name>
</gene>
<dbReference type="Proteomes" id="UP000501690">
    <property type="component" value="Linkage Group LG8"/>
</dbReference>
<reference evidence="1 2" key="1">
    <citation type="submission" date="2019-04" db="EMBL/GenBank/DDBJ databases">
        <title>An improved genome assembly and genetic linkage map for asparagus bean, Vigna unguiculata ssp. sesquipedialis.</title>
        <authorList>
            <person name="Xia Q."/>
            <person name="Zhang R."/>
            <person name="Dong Y."/>
        </authorList>
    </citation>
    <scope>NUCLEOTIDE SEQUENCE [LARGE SCALE GENOMIC DNA]</scope>
    <source>
        <tissue evidence="1">Leaf</tissue>
    </source>
</reference>